<keyword evidence="2 4" id="KW-0238">DNA-binding</keyword>
<dbReference type="PROSITE" id="PS50977">
    <property type="entry name" value="HTH_TETR_2"/>
    <property type="match status" value="1"/>
</dbReference>
<organism evidence="6 7">
    <name type="scientific">Lentzea guizhouensis</name>
    <dbReference type="NCBI Taxonomy" id="1586287"/>
    <lineage>
        <taxon>Bacteria</taxon>
        <taxon>Bacillati</taxon>
        <taxon>Actinomycetota</taxon>
        <taxon>Actinomycetes</taxon>
        <taxon>Pseudonocardiales</taxon>
        <taxon>Pseudonocardiaceae</taxon>
        <taxon>Lentzea</taxon>
    </lineage>
</organism>
<dbReference type="Pfam" id="PF00440">
    <property type="entry name" value="TetR_N"/>
    <property type="match status" value="1"/>
</dbReference>
<keyword evidence="1" id="KW-0805">Transcription regulation</keyword>
<evidence type="ECO:0000313" key="7">
    <source>
        <dbReference type="Proteomes" id="UP000093053"/>
    </source>
</evidence>
<dbReference type="KEGG" id="led:BBK82_20470"/>
<dbReference type="SUPFAM" id="SSF46689">
    <property type="entry name" value="Homeodomain-like"/>
    <property type="match status" value="1"/>
</dbReference>
<reference evidence="6 7" key="1">
    <citation type="submission" date="2016-07" db="EMBL/GenBank/DDBJ databases">
        <title>Complete genome sequence of the Lentzea guizhouensis DHS C013.</title>
        <authorList>
            <person name="Cao C."/>
        </authorList>
    </citation>
    <scope>NUCLEOTIDE SEQUENCE [LARGE SCALE GENOMIC DNA]</scope>
    <source>
        <strain evidence="6 7">DHS C013</strain>
    </source>
</reference>
<dbReference type="Proteomes" id="UP000093053">
    <property type="component" value="Chromosome"/>
</dbReference>
<feature type="DNA-binding region" description="H-T-H motif" evidence="4">
    <location>
        <begin position="17"/>
        <end position="36"/>
    </location>
</feature>
<keyword evidence="7" id="KW-1185">Reference proteome</keyword>
<accession>A0A1B2HK54</accession>
<sequence>MDATVELIREGGLRAAAPAAIAERAGAGKMSLYRHFDGKDDLVAEALKDYLPQQLALLLGPWDAPDPRQRILDVFDRLARVADNGTIKACVYVTTRLEAADASHPAAPLAVTYKNNVVKAFTDALAEMGHADPETTGRMIAMQVDAAVVHAIVYGNARPVHDARRIVEMLLNTA</sequence>
<dbReference type="InterPro" id="IPR009057">
    <property type="entry name" value="Homeodomain-like_sf"/>
</dbReference>
<dbReference type="InterPro" id="IPR001647">
    <property type="entry name" value="HTH_TetR"/>
</dbReference>
<proteinExistence type="predicted"/>
<dbReference type="AlphaFoldDB" id="A0A1B2HK54"/>
<gene>
    <name evidence="6" type="ORF">BBK82_20470</name>
</gene>
<dbReference type="Gene3D" id="1.10.357.10">
    <property type="entry name" value="Tetracycline Repressor, domain 2"/>
    <property type="match status" value="1"/>
</dbReference>
<evidence type="ECO:0000256" key="3">
    <source>
        <dbReference type="ARBA" id="ARBA00023163"/>
    </source>
</evidence>
<dbReference type="PANTHER" id="PTHR47506:SF1">
    <property type="entry name" value="HTH-TYPE TRANSCRIPTIONAL REGULATOR YJDC"/>
    <property type="match status" value="1"/>
</dbReference>
<name>A0A1B2HK54_9PSEU</name>
<dbReference type="InterPro" id="IPR036271">
    <property type="entry name" value="Tet_transcr_reg_TetR-rel_C_sf"/>
</dbReference>
<evidence type="ECO:0000256" key="4">
    <source>
        <dbReference type="PROSITE-ProRule" id="PRU00335"/>
    </source>
</evidence>
<dbReference type="GO" id="GO:0003677">
    <property type="term" value="F:DNA binding"/>
    <property type="evidence" value="ECO:0007669"/>
    <property type="project" value="UniProtKB-UniRule"/>
</dbReference>
<evidence type="ECO:0000313" key="6">
    <source>
        <dbReference type="EMBL" id="ANZ38082.1"/>
    </source>
</evidence>
<evidence type="ECO:0000259" key="5">
    <source>
        <dbReference type="PROSITE" id="PS50977"/>
    </source>
</evidence>
<dbReference type="STRING" id="1586287.BBK82_20470"/>
<dbReference type="PANTHER" id="PTHR47506">
    <property type="entry name" value="TRANSCRIPTIONAL REGULATORY PROTEIN"/>
    <property type="match status" value="1"/>
</dbReference>
<feature type="domain" description="HTH tetR-type" evidence="5">
    <location>
        <begin position="1"/>
        <end position="54"/>
    </location>
</feature>
<dbReference type="EMBL" id="CP016793">
    <property type="protein sequence ID" value="ANZ38082.1"/>
    <property type="molecule type" value="Genomic_DNA"/>
</dbReference>
<protein>
    <recommendedName>
        <fullName evidence="5">HTH tetR-type domain-containing protein</fullName>
    </recommendedName>
</protein>
<evidence type="ECO:0000256" key="2">
    <source>
        <dbReference type="ARBA" id="ARBA00023125"/>
    </source>
</evidence>
<keyword evidence="3" id="KW-0804">Transcription</keyword>
<evidence type="ECO:0000256" key="1">
    <source>
        <dbReference type="ARBA" id="ARBA00023015"/>
    </source>
</evidence>
<dbReference type="SUPFAM" id="SSF48498">
    <property type="entry name" value="Tetracyclin repressor-like, C-terminal domain"/>
    <property type="match status" value="1"/>
</dbReference>